<evidence type="ECO:0000256" key="9">
    <source>
        <dbReference type="ARBA" id="ARBA00023170"/>
    </source>
</evidence>
<evidence type="ECO:0000256" key="1">
    <source>
        <dbReference type="ARBA" id="ARBA00004123"/>
    </source>
</evidence>
<evidence type="ECO:0000259" key="11">
    <source>
        <dbReference type="PROSITE" id="PS51843"/>
    </source>
</evidence>
<keyword evidence="9" id="KW-0675">Receptor</keyword>
<evidence type="ECO:0000256" key="2">
    <source>
        <dbReference type="ARBA" id="ARBA00008092"/>
    </source>
</evidence>
<keyword evidence="6" id="KW-0805">Transcription regulation</keyword>
<evidence type="ECO:0000256" key="3">
    <source>
        <dbReference type="ARBA" id="ARBA00022723"/>
    </source>
</evidence>
<keyword evidence="4" id="KW-0863">Zinc-finger</keyword>
<keyword evidence="5" id="KW-0862">Zinc</keyword>
<dbReference type="STRING" id="400727.A0A2T7NUE8"/>
<sequence length="440" mass="48905">MAELLTVLQSSNGSFKSDLMQVFVARLKGDYSKPGASPGPSPADVMTSKLNQNVNTGACIFTATSPATTTTSTTFHDETDNANILQSQRVTDNQTTTTTTTTTTDTSTMTDNGTTPLILHPRDNSTTTTTATTTTDTDTNINANVNMNRVKPAPTVASPDVPDRNANVSEVAAILEEMRGELSETRRALLQQVTESTVDAHLATCSNTHKVVQEARARFLALKETGGLPDLSKLSLSASSMWQQFTSQMVPELMKCIKFCKMLPGFSELSMEDQMHLIKQGSFEVMITRFCMLVDHEKETMLDPTHQMCCPRHIVREMPMGQFLDGFFYIASKFNPIGLTDSEIGLFTAILILCPSRKNLTDAKVVAKIQTLYQQALFKLMKQNHTDYEARFTQLLGVVPMFRRINEEHSKALSAMKMQAPENFDKQFPPLHRELYDERT</sequence>
<dbReference type="PANTHER" id="PTHR45805">
    <property type="entry name" value="NUCLEAR HORMONE RECEPTOR HR3-RELATED"/>
    <property type="match status" value="1"/>
</dbReference>
<reference evidence="12 13" key="1">
    <citation type="submission" date="2018-04" db="EMBL/GenBank/DDBJ databases">
        <title>The genome of golden apple snail Pomacea canaliculata provides insight into stress tolerance and invasive adaptation.</title>
        <authorList>
            <person name="Liu C."/>
            <person name="Liu B."/>
            <person name="Ren Y."/>
            <person name="Zhang Y."/>
            <person name="Wang H."/>
            <person name="Li S."/>
            <person name="Jiang F."/>
            <person name="Yin L."/>
            <person name="Zhang G."/>
            <person name="Qian W."/>
            <person name="Fan W."/>
        </authorList>
    </citation>
    <scope>NUCLEOTIDE SEQUENCE [LARGE SCALE GENOMIC DNA]</scope>
    <source>
        <strain evidence="12">SZHN2017</strain>
        <tissue evidence="12">Muscle</tissue>
    </source>
</reference>
<evidence type="ECO:0000256" key="5">
    <source>
        <dbReference type="ARBA" id="ARBA00022833"/>
    </source>
</evidence>
<dbReference type="GO" id="GO:0008270">
    <property type="term" value="F:zinc ion binding"/>
    <property type="evidence" value="ECO:0007669"/>
    <property type="project" value="UniProtKB-KW"/>
</dbReference>
<proteinExistence type="inferred from homology"/>
<dbReference type="SUPFAM" id="SSF48508">
    <property type="entry name" value="Nuclear receptor ligand-binding domain"/>
    <property type="match status" value="1"/>
</dbReference>
<keyword evidence="8" id="KW-0804">Transcription</keyword>
<dbReference type="EMBL" id="PZQS01000009">
    <property type="protein sequence ID" value="PVD24783.1"/>
    <property type="molecule type" value="Genomic_DNA"/>
</dbReference>
<dbReference type="InterPro" id="IPR001728">
    <property type="entry name" value="ThyrH_rcpt"/>
</dbReference>
<dbReference type="OrthoDB" id="5771769at2759"/>
<dbReference type="Pfam" id="PF00104">
    <property type="entry name" value="Hormone_recep"/>
    <property type="match status" value="1"/>
</dbReference>
<organism evidence="12 13">
    <name type="scientific">Pomacea canaliculata</name>
    <name type="common">Golden apple snail</name>
    <dbReference type="NCBI Taxonomy" id="400727"/>
    <lineage>
        <taxon>Eukaryota</taxon>
        <taxon>Metazoa</taxon>
        <taxon>Spiralia</taxon>
        <taxon>Lophotrochozoa</taxon>
        <taxon>Mollusca</taxon>
        <taxon>Gastropoda</taxon>
        <taxon>Caenogastropoda</taxon>
        <taxon>Architaenioglossa</taxon>
        <taxon>Ampullarioidea</taxon>
        <taxon>Ampullariidae</taxon>
        <taxon>Pomacea</taxon>
    </lineage>
</organism>
<dbReference type="PRINTS" id="PR00546">
    <property type="entry name" value="THYROIDHORMR"/>
</dbReference>
<dbReference type="PRINTS" id="PR00398">
    <property type="entry name" value="STRDHORMONER"/>
</dbReference>
<dbReference type="PANTHER" id="PTHR45805:SF2">
    <property type="entry name" value="NUCLEAR HORMONE RECEPTOR HR3-RELATED"/>
    <property type="match status" value="1"/>
</dbReference>
<evidence type="ECO:0000256" key="6">
    <source>
        <dbReference type="ARBA" id="ARBA00023015"/>
    </source>
</evidence>
<dbReference type="Proteomes" id="UP000245119">
    <property type="component" value="Linkage Group LG9"/>
</dbReference>
<dbReference type="Gene3D" id="1.10.565.10">
    <property type="entry name" value="Retinoid X Receptor"/>
    <property type="match status" value="1"/>
</dbReference>
<dbReference type="SMART" id="SM00430">
    <property type="entry name" value="HOLI"/>
    <property type="match status" value="1"/>
</dbReference>
<dbReference type="InterPro" id="IPR035500">
    <property type="entry name" value="NHR-like_dom_sf"/>
</dbReference>
<dbReference type="OMA" id="CMLINTE"/>
<dbReference type="GO" id="GO:0004879">
    <property type="term" value="F:nuclear receptor activity"/>
    <property type="evidence" value="ECO:0007669"/>
    <property type="project" value="InterPro"/>
</dbReference>
<protein>
    <recommendedName>
        <fullName evidence="11">NR LBD domain-containing protein</fullName>
    </recommendedName>
</protein>
<gene>
    <name evidence="12" type="ORF">C0Q70_15269</name>
</gene>
<comment type="similarity">
    <text evidence="2">Belongs to the nuclear hormone receptor family. NR1 subfamily.</text>
</comment>
<dbReference type="InterPro" id="IPR000536">
    <property type="entry name" value="Nucl_hrmn_rcpt_lig-bd"/>
</dbReference>
<dbReference type="GO" id="GO:0005634">
    <property type="term" value="C:nucleus"/>
    <property type="evidence" value="ECO:0007669"/>
    <property type="project" value="UniProtKB-SubCell"/>
</dbReference>
<evidence type="ECO:0000313" key="12">
    <source>
        <dbReference type="EMBL" id="PVD24783.1"/>
    </source>
</evidence>
<keyword evidence="7" id="KW-0238">DNA-binding</keyword>
<feature type="compositionally biased region" description="Low complexity" evidence="10">
    <location>
        <begin position="126"/>
        <end position="138"/>
    </location>
</feature>
<dbReference type="GO" id="GO:0000978">
    <property type="term" value="F:RNA polymerase II cis-regulatory region sequence-specific DNA binding"/>
    <property type="evidence" value="ECO:0007669"/>
    <property type="project" value="TreeGrafter"/>
</dbReference>
<dbReference type="CDD" id="cd06929">
    <property type="entry name" value="NR_LBD_F1"/>
    <property type="match status" value="1"/>
</dbReference>
<keyword evidence="3" id="KW-0479">Metal-binding</keyword>
<evidence type="ECO:0000256" key="8">
    <source>
        <dbReference type="ARBA" id="ARBA00023163"/>
    </source>
</evidence>
<comment type="subcellular location">
    <subcellularLocation>
        <location evidence="1">Nucleus</location>
    </subcellularLocation>
</comment>
<dbReference type="InterPro" id="IPR001723">
    <property type="entry name" value="Nuclear_hrmn_rcpt"/>
</dbReference>
<keyword evidence="13" id="KW-1185">Reference proteome</keyword>
<dbReference type="PROSITE" id="PS51843">
    <property type="entry name" value="NR_LBD"/>
    <property type="match status" value="1"/>
</dbReference>
<feature type="compositionally biased region" description="Low complexity" evidence="10">
    <location>
        <begin position="91"/>
        <end position="115"/>
    </location>
</feature>
<comment type="caution">
    <text evidence="12">The sequence shown here is derived from an EMBL/GenBank/DDBJ whole genome shotgun (WGS) entry which is preliminary data.</text>
</comment>
<name>A0A2T7NUE8_POMCA</name>
<dbReference type="AlphaFoldDB" id="A0A2T7NUE8"/>
<evidence type="ECO:0000256" key="10">
    <source>
        <dbReference type="SAM" id="MobiDB-lite"/>
    </source>
</evidence>
<evidence type="ECO:0000313" key="13">
    <source>
        <dbReference type="Proteomes" id="UP000245119"/>
    </source>
</evidence>
<evidence type="ECO:0000256" key="4">
    <source>
        <dbReference type="ARBA" id="ARBA00022771"/>
    </source>
</evidence>
<evidence type="ECO:0000256" key="7">
    <source>
        <dbReference type="ARBA" id="ARBA00023125"/>
    </source>
</evidence>
<accession>A0A2T7NUE8</accession>
<feature type="domain" description="NR LBD" evidence="11">
    <location>
        <begin position="189"/>
        <end position="435"/>
    </location>
</feature>
<feature type="region of interest" description="Disordered" evidence="10">
    <location>
        <begin position="91"/>
        <end position="138"/>
    </location>
</feature>